<reference evidence="7" key="2">
    <citation type="submission" date="2010-04" db="EMBL/GenBank/DDBJ databases">
        <authorList>
            <person name="Buell R."/>
            <person name="Hamilton J."/>
            <person name="Hostetler J."/>
        </authorList>
    </citation>
    <scope>NUCLEOTIDE SEQUENCE [LARGE SCALE GENOMIC DNA]</scope>
    <source>
        <strain evidence="7">DAOM:BR144</strain>
    </source>
</reference>
<dbReference type="HOGENOM" id="CLU_010194_2_5_1"/>
<feature type="domain" description="Ketoreductase" evidence="5">
    <location>
        <begin position="34"/>
        <end position="234"/>
    </location>
</feature>
<evidence type="ECO:0000256" key="1">
    <source>
        <dbReference type="ARBA" id="ARBA00006484"/>
    </source>
</evidence>
<dbReference type="eggNOG" id="KOG1201">
    <property type="taxonomic scope" value="Eukaryota"/>
</dbReference>
<keyword evidence="7" id="KW-1185">Reference proteome</keyword>
<dbReference type="OMA" id="ISHTNFM"/>
<dbReference type="InterPro" id="IPR036291">
    <property type="entry name" value="NAD(P)-bd_dom_sf"/>
</dbReference>
<dbReference type="InterPro" id="IPR057326">
    <property type="entry name" value="KR_dom"/>
</dbReference>
<dbReference type="STRING" id="431595.K3WIM3"/>
<dbReference type="GO" id="GO:0016616">
    <property type="term" value="F:oxidoreductase activity, acting on the CH-OH group of donors, NAD or NADP as acceptor"/>
    <property type="evidence" value="ECO:0007669"/>
    <property type="project" value="TreeGrafter"/>
</dbReference>
<dbReference type="EnsemblProtists" id="PYU1_T004815">
    <property type="protein sequence ID" value="PYU1_T004815"/>
    <property type="gene ID" value="PYU1_G004804"/>
</dbReference>
<dbReference type="InterPro" id="IPR020904">
    <property type="entry name" value="Sc_DH/Rdtase_CS"/>
</dbReference>
<dbReference type="VEuPathDB" id="FungiDB:PYU1_G004804"/>
<evidence type="ECO:0000256" key="3">
    <source>
        <dbReference type="RuleBase" id="RU000363"/>
    </source>
</evidence>
<dbReference type="AlphaFoldDB" id="K3WIM3"/>
<dbReference type="PRINTS" id="PR00080">
    <property type="entry name" value="SDRFAMILY"/>
</dbReference>
<evidence type="ECO:0000256" key="2">
    <source>
        <dbReference type="ARBA" id="ARBA00023002"/>
    </source>
</evidence>
<dbReference type="PROSITE" id="PS00061">
    <property type="entry name" value="ADH_SHORT"/>
    <property type="match status" value="1"/>
</dbReference>
<dbReference type="PANTHER" id="PTHR24322:SF736">
    <property type="entry name" value="RETINOL DEHYDROGENASE 10"/>
    <property type="match status" value="1"/>
</dbReference>
<dbReference type="CDD" id="cd05339">
    <property type="entry name" value="17beta-HSDXI-like_SDR_c"/>
    <property type="match status" value="1"/>
</dbReference>
<dbReference type="EMBL" id="GL376564">
    <property type="status" value="NOT_ANNOTATED_CDS"/>
    <property type="molecule type" value="Genomic_DNA"/>
</dbReference>
<organism evidence="6 7">
    <name type="scientific">Globisporangium ultimum (strain ATCC 200006 / CBS 805.95 / DAOM BR144)</name>
    <name type="common">Pythium ultimum</name>
    <dbReference type="NCBI Taxonomy" id="431595"/>
    <lineage>
        <taxon>Eukaryota</taxon>
        <taxon>Sar</taxon>
        <taxon>Stramenopiles</taxon>
        <taxon>Oomycota</taxon>
        <taxon>Peronosporomycetes</taxon>
        <taxon>Pythiales</taxon>
        <taxon>Pythiaceae</taxon>
        <taxon>Globisporangium</taxon>
    </lineage>
</organism>
<keyword evidence="2" id="KW-0560">Oxidoreductase</keyword>
<dbReference type="SMART" id="SM00822">
    <property type="entry name" value="PKS_KR"/>
    <property type="match status" value="1"/>
</dbReference>
<dbReference type="Proteomes" id="UP000019132">
    <property type="component" value="Unassembled WGS sequence"/>
</dbReference>
<dbReference type="PRINTS" id="PR00081">
    <property type="entry name" value="GDHRDH"/>
</dbReference>
<reference evidence="6" key="3">
    <citation type="submission" date="2015-02" db="UniProtKB">
        <authorList>
            <consortium name="EnsemblProtists"/>
        </authorList>
    </citation>
    <scope>IDENTIFICATION</scope>
    <source>
        <strain evidence="6">DAOM BR144</strain>
    </source>
</reference>
<evidence type="ECO:0000313" key="7">
    <source>
        <dbReference type="Proteomes" id="UP000019132"/>
    </source>
</evidence>
<dbReference type="InParanoid" id="K3WIM3"/>
<evidence type="ECO:0000259" key="5">
    <source>
        <dbReference type="SMART" id="SM00822"/>
    </source>
</evidence>
<sequence length="319" mass="34864">MVSPHAVAALLLLLLLLLLLRSRLTASRFSLDDRVVLITGAGSGLGRALVQKFCGHAARVTLVLVDIDTRALERVRADLLQRKGKTDTNVLIYTCDVSDDKAVDACVKEIHKQIAPKRIDVLVNNAGIVSGKSLLELSAAQIRATFAVNTLAHFWMVRAVLPSMKQCKDGLIVSVSSVMGMASSAGLTDYCASKAAINGFHESLRLELQRDHLDHIRTLLVCPSAVDTGMFDGAFQGDSSSMRLARMIVPLLDEQDVVDCIYDAMLSGKKLLIYCSKGWRGRVIPWVASISRLLPVEWFDWLLSLAGGHHGMDKFVGRK</sequence>
<name>K3WIM3_GLOUD</name>
<dbReference type="Gene3D" id="3.40.50.720">
    <property type="entry name" value="NAD(P)-binding Rossmann-like Domain"/>
    <property type="match status" value="1"/>
</dbReference>
<evidence type="ECO:0000313" key="6">
    <source>
        <dbReference type="EnsemblProtists" id="PYU1_T004815"/>
    </source>
</evidence>
<dbReference type="InterPro" id="IPR002347">
    <property type="entry name" value="SDR_fam"/>
</dbReference>
<feature type="signal peptide" evidence="4">
    <location>
        <begin position="1"/>
        <end position="26"/>
    </location>
</feature>
<accession>K3WIM3</accession>
<proteinExistence type="inferred from homology"/>
<comment type="similarity">
    <text evidence="1 3">Belongs to the short-chain dehydrogenases/reductases (SDR) family.</text>
</comment>
<protein>
    <recommendedName>
        <fullName evidence="5">Ketoreductase domain-containing protein</fullName>
    </recommendedName>
</protein>
<dbReference type="Pfam" id="PF00106">
    <property type="entry name" value="adh_short"/>
    <property type="match status" value="1"/>
</dbReference>
<keyword evidence="4" id="KW-0732">Signal</keyword>
<evidence type="ECO:0000256" key="4">
    <source>
        <dbReference type="SAM" id="SignalP"/>
    </source>
</evidence>
<reference evidence="7" key="1">
    <citation type="journal article" date="2010" name="Genome Biol.">
        <title>Genome sequence of the necrotrophic plant pathogen Pythium ultimum reveals original pathogenicity mechanisms and effector repertoire.</title>
        <authorList>
            <person name="Levesque C.A."/>
            <person name="Brouwer H."/>
            <person name="Cano L."/>
            <person name="Hamilton J.P."/>
            <person name="Holt C."/>
            <person name="Huitema E."/>
            <person name="Raffaele S."/>
            <person name="Robideau G.P."/>
            <person name="Thines M."/>
            <person name="Win J."/>
            <person name="Zerillo M.M."/>
            <person name="Beakes G.W."/>
            <person name="Boore J.L."/>
            <person name="Busam D."/>
            <person name="Dumas B."/>
            <person name="Ferriera S."/>
            <person name="Fuerstenberg S.I."/>
            <person name="Gachon C.M."/>
            <person name="Gaulin E."/>
            <person name="Govers F."/>
            <person name="Grenville-Briggs L."/>
            <person name="Horner N."/>
            <person name="Hostetler J."/>
            <person name="Jiang R.H."/>
            <person name="Johnson J."/>
            <person name="Krajaejun T."/>
            <person name="Lin H."/>
            <person name="Meijer H.J."/>
            <person name="Moore B."/>
            <person name="Morris P."/>
            <person name="Phuntmart V."/>
            <person name="Puiu D."/>
            <person name="Shetty J."/>
            <person name="Stajich J.E."/>
            <person name="Tripathy S."/>
            <person name="Wawra S."/>
            <person name="van West P."/>
            <person name="Whitty B.R."/>
            <person name="Coutinho P.M."/>
            <person name="Henrissat B."/>
            <person name="Martin F."/>
            <person name="Thomas P.D."/>
            <person name="Tyler B.M."/>
            <person name="De Vries R.P."/>
            <person name="Kamoun S."/>
            <person name="Yandell M."/>
            <person name="Tisserat N."/>
            <person name="Buell C.R."/>
        </authorList>
    </citation>
    <scope>NUCLEOTIDE SEQUENCE</scope>
    <source>
        <strain evidence="7">DAOM:BR144</strain>
    </source>
</reference>
<dbReference type="SUPFAM" id="SSF51735">
    <property type="entry name" value="NAD(P)-binding Rossmann-fold domains"/>
    <property type="match status" value="1"/>
</dbReference>
<dbReference type="PANTHER" id="PTHR24322">
    <property type="entry name" value="PKSB"/>
    <property type="match status" value="1"/>
</dbReference>
<feature type="chain" id="PRO_5003871100" description="Ketoreductase domain-containing protein" evidence="4">
    <location>
        <begin position="27"/>
        <end position="319"/>
    </location>
</feature>